<dbReference type="GO" id="GO:0005524">
    <property type="term" value="F:ATP binding"/>
    <property type="evidence" value="ECO:0007669"/>
    <property type="project" value="UniProtKB-UniRule"/>
</dbReference>
<keyword evidence="4 8" id="KW-0418">Kinase</keyword>
<evidence type="ECO:0000259" key="7">
    <source>
        <dbReference type="PROSITE" id="PS50011"/>
    </source>
</evidence>
<reference evidence="8 9" key="1">
    <citation type="journal article" date="2014" name="PLoS Genet.">
        <title>The Genome of Spironucleus salmonicida Highlights a Fish Pathogen Adapted to Fluctuating Environments.</title>
        <authorList>
            <person name="Xu F."/>
            <person name="Jerlstrom-Hultqvist J."/>
            <person name="Einarsson E."/>
            <person name="Astvaldsson A."/>
            <person name="Svard S.G."/>
            <person name="Andersson J.O."/>
        </authorList>
    </citation>
    <scope>NUCLEOTIDE SEQUENCE</scope>
    <source>
        <strain evidence="9">ATCC 50377</strain>
    </source>
</reference>
<dbReference type="PROSITE" id="PS00107">
    <property type="entry name" value="PROTEIN_KINASE_ATP"/>
    <property type="match status" value="1"/>
</dbReference>
<dbReference type="SMART" id="SM00220">
    <property type="entry name" value="S_TKc"/>
    <property type="match status" value="1"/>
</dbReference>
<dbReference type="Gene3D" id="1.10.510.10">
    <property type="entry name" value="Transferase(Phosphotransferase) domain 1"/>
    <property type="match status" value="1"/>
</dbReference>
<proteinExistence type="predicted"/>
<dbReference type="FunFam" id="1.10.510.10:FF:000571">
    <property type="entry name" value="Maternal embryonic leucine zipper kinase"/>
    <property type="match status" value="1"/>
</dbReference>
<evidence type="ECO:0000313" key="10">
    <source>
        <dbReference type="Proteomes" id="UP000018208"/>
    </source>
</evidence>
<dbReference type="EMBL" id="KI546166">
    <property type="protein sequence ID" value="EST42181.1"/>
    <property type="molecule type" value="Genomic_DNA"/>
</dbReference>
<evidence type="ECO:0000256" key="5">
    <source>
        <dbReference type="ARBA" id="ARBA00022840"/>
    </source>
</evidence>
<dbReference type="GO" id="GO:0005737">
    <property type="term" value="C:cytoplasm"/>
    <property type="evidence" value="ECO:0007669"/>
    <property type="project" value="TreeGrafter"/>
</dbReference>
<dbReference type="OrthoDB" id="193931at2759"/>
<dbReference type="AlphaFoldDB" id="V6LET2"/>
<evidence type="ECO:0000256" key="4">
    <source>
        <dbReference type="ARBA" id="ARBA00022777"/>
    </source>
</evidence>
<name>V6LET2_9EUKA</name>
<evidence type="ECO:0000313" key="8">
    <source>
        <dbReference type="EMBL" id="EST42181.1"/>
    </source>
</evidence>
<feature type="domain" description="Protein kinase" evidence="7">
    <location>
        <begin position="17"/>
        <end position="270"/>
    </location>
</feature>
<dbReference type="SUPFAM" id="SSF56112">
    <property type="entry name" value="Protein kinase-like (PK-like)"/>
    <property type="match status" value="1"/>
</dbReference>
<organism evidence="8">
    <name type="scientific">Spironucleus salmonicida</name>
    <dbReference type="NCBI Taxonomy" id="348837"/>
    <lineage>
        <taxon>Eukaryota</taxon>
        <taxon>Metamonada</taxon>
        <taxon>Diplomonadida</taxon>
        <taxon>Hexamitidae</taxon>
        <taxon>Hexamitinae</taxon>
        <taxon>Spironucleus</taxon>
    </lineage>
</organism>
<dbReference type="PROSITE" id="PS50011">
    <property type="entry name" value="PROTEIN_KINASE_DOM"/>
    <property type="match status" value="1"/>
</dbReference>
<dbReference type="InterPro" id="IPR000719">
    <property type="entry name" value="Prot_kinase_dom"/>
</dbReference>
<dbReference type="InterPro" id="IPR008271">
    <property type="entry name" value="Ser/Thr_kinase_AS"/>
</dbReference>
<dbReference type="VEuPathDB" id="GiardiaDB:SS50377_22325"/>
<gene>
    <name evidence="8" type="ORF">SS50377_18487</name>
    <name evidence="9" type="ORF">SS50377_22325</name>
</gene>
<evidence type="ECO:0000256" key="3">
    <source>
        <dbReference type="ARBA" id="ARBA00022741"/>
    </source>
</evidence>
<keyword evidence="3 6" id="KW-0547">Nucleotide-binding</keyword>
<evidence type="ECO:0000256" key="6">
    <source>
        <dbReference type="PROSITE-ProRule" id="PRU10141"/>
    </source>
</evidence>
<dbReference type="Proteomes" id="UP000018208">
    <property type="component" value="Unassembled WGS sequence"/>
</dbReference>
<dbReference type="PROSITE" id="PS00108">
    <property type="entry name" value="PROTEIN_KINASE_ST"/>
    <property type="match status" value="1"/>
</dbReference>
<dbReference type="Pfam" id="PF00069">
    <property type="entry name" value="Pkinase"/>
    <property type="match status" value="1"/>
</dbReference>
<keyword evidence="5 6" id="KW-0067">ATP-binding</keyword>
<protein>
    <submittedName>
        <fullName evidence="8">Kinase, CAMK CAMKL</fullName>
    </submittedName>
</protein>
<evidence type="ECO:0000256" key="1">
    <source>
        <dbReference type="ARBA" id="ARBA00022527"/>
    </source>
</evidence>
<keyword evidence="1" id="KW-0723">Serine/threonine-protein kinase</keyword>
<feature type="binding site" evidence="6">
    <location>
        <position position="46"/>
    </location>
    <ligand>
        <name>ATP</name>
        <dbReference type="ChEBI" id="CHEBI:30616"/>
    </ligand>
</feature>
<sequence>MQAQLKQQTTLNPLANYQLGRTIGSGSFAKVKLAIHIATGIEVAIKIISKAKIQQLDMQSKVDREISIMQMFQHPHVIKLYEVIQTQTDIYLVQELAENGELFQYIVQRKSIDEEQARHYFQQLVAAVDYLHRSVTISHRDLKSENTMINKYNNLKVTDFGLSNIMLEGDFLKTSCGSPNYAAPEVIAGQQYLGCPADVWSTGCLLYTLLVGKLPFDDPFVPTLFRKIRSGDYIIPETVPPLAADLIRGMLQVQVDRRFTIEMVVQHPWFQVNLPDHLRIQFDQGYEAQFGLVDETYVLNQTNQYMNTNFNVDKMQELLKTERTKNVNCVTYRLIYDREYEKSIQKLHELPSQIHEFTGVTYETFAKQQQDDNLSKHAFFFGQKLCAVSEKLPHEVMVDILKTCETQGFKWRMGNIVAYKYYDETQKKDLITLRLENTKTKNPFQFCLRIIQPANYLEYEMIIGCCLYIAPDAKRQQQYILDLRKVTGEVTMFQYQAARLADVILESISNNLKTNQISKQE</sequence>
<accession>V6LET2</accession>
<reference evidence="9" key="2">
    <citation type="submission" date="2020-12" db="EMBL/GenBank/DDBJ databases">
        <title>New Spironucleus salmonicida genome in near-complete chromosomes.</title>
        <authorList>
            <person name="Xu F."/>
            <person name="Kurt Z."/>
            <person name="Jimenez-Gonzalez A."/>
            <person name="Astvaldsson A."/>
            <person name="Andersson J.O."/>
            <person name="Svard S.G."/>
        </authorList>
    </citation>
    <scope>NUCLEOTIDE SEQUENCE</scope>
    <source>
        <strain evidence="9">ATCC 50377</strain>
    </source>
</reference>
<dbReference type="FunFam" id="3.30.200.20:FF:000003">
    <property type="entry name" value="Non-specific serine/threonine protein kinase"/>
    <property type="match status" value="1"/>
</dbReference>
<keyword evidence="10" id="KW-1185">Reference proteome</keyword>
<dbReference type="GO" id="GO:0004674">
    <property type="term" value="F:protein serine/threonine kinase activity"/>
    <property type="evidence" value="ECO:0007669"/>
    <property type="project" value="UniProtKB-KW"/>
</dbReference>
<dbReference type="PANTHER" id="PTHR24346:SF110">
    <property type="entry name" value="NON-SPECIFIC SERINE_THREONINE PROTEIN KINASE"/>
    <property type="match status" value="1"/>
</dbReference>
<dbReference type="InterPro" id="IPR011009">
    <property type="entry name" value="Kinase-like_dom_sf"/>
</dbReference>
<evidence type="ECO:0000256" key="2">
    <source>
        <dbReference type="ARBA" id="ARBA00022679"/>
    </source>
</evidence>
<dbReference type="GO" id="GO:0035556">
    <property type="term" value="P:intracellular signal transduction"/>
    <property type="evidence" value="ECO:0007669"/>
    <property type="project" value="TreeGrafter"/>
</dbReference>
<dbReference type="EMBL" id="AUWU02000003">
    <property type="protein sequence ID" value="KAH0574710.1"/>
    <property type="molecule type" value="Genomic_DNA"/>
</dbReference>
<dbReference type="InterPro" id="IPR017441">
    <property type="entry name" value="Protein_kinase_ATP_BS"/>
</dbReference>
<evidence type="ECO:0000313" key="9">
    <source>
        <dbReference type="EMBL" id="KAH0574710.1"/>
    </source>
</evidence>
<dbReference type="PANTHER" id="PTHR24346">
    <property type="entry name" value="MAP/MICROTUBULE AFFINITY-REGULATING KINASE"/>
    <property type="match status" value="1"/>
</dbReference>
<keyword evidence="2" id="KW-0808">Transferase</keyword>